<evidence type="ECO:0000256" key="1">
    <source>
        <dbReference type="SAM" id="MobiDB-lite"/>
    </source>
</evidence>
<feature type="non-terminal residue" evidence="2">
    <location>
        <position position="158"/>
    </location>
</feature>
<dbReference type="Proteomes" id="UP000789901">
    <property type="component" value="Unassembled WGS sequence"/>
</dbReference>
<feature type="region of interest" description="Disordered" evidence="1">
    <location>
        <begin position="108"/>
        <end position="158"/>
    </location>
</feature>
<feature type="region of interest" description="Disordered" evidence="1">
    <location>
        <begin position="29"/>
        <end position="48"/>
    </location>
</feature>
<organism evidence="2 3">
    <name type="scientific">Gigaspora margarita</name>
    <dbReference type="NCBI Taxonomy" id="4874"/>
    <lineage>
        <taxon>Eukaryota</taxon>
        <taxon>Fungi</taxon>
        <taxon>Fungi incertae sedis</taxon>
        <taxon>Mucoromycota</taxon>
        <taxon>Glomeromycotina</taxon>
        <taxon>Glomeromycetes</taxon>
        <taxon>Diversisporales</taxon>
        <taxon>Gigasporaceae</taxon>
        <taxon>Gigaspora</taxon>
    </lineage>
</organism>
<evidence type="ECO:0000313" key="3">
    <source>
        <dbReference type="Proteomes" id="UP000789901"/>
    </source>
</evidence>
<protein>
    <submittedName>
        <fullName evidence="2">33181_t:CDS:1</fullName>
    </submittedName>
</protein>
<gene>
    <name evidence="2" type="ORF">GMARGA_LOCUS38894</name>
</gene>
<accession>A0ABN7X4F6</accession>
<evidence type="ECO:0000313" key="2">
    <source>
        <dbReference type="EMBL" id="CAG8847877.1"/>
    </source>
</evidence>
<comment type="caution">
    <text evidence="2">The sequence shown here is derived from an EMBL/GenBank/DDBJ whole genome shotgun (WGS) entry which is preliminary data.</text>
</comment>
<feature type="non-terminal residue" evidence="2">
    <location>
        <position position="1"/>
    </location>
</feature>
<reference evidence="2 3" key="1">
    <citation type="submission" date="2021-06" db="EMBL/GenBank/DDBJ databases">
        <authorList>
            <person name="Kallberg Y."/>
            <person name="Tangrot J."/>
            <person name="Rosling A."/>
        </authorList>
    </citation>
    <scope>NUCLEOTIDE SEQUENCE [LARGE SCALE GENOMIC DNA]</scope>
    <source>
        <strain evidence="2 3">120-4 pot B 10/14</strain>
    </source>
</reference>
<keyword evidence="3" id="KW-1185">Reference proteome</keyword>
<sequence length="158" mass="17904">IELSDAYPKESYSTTTFFGDRIRQVSHIVPKKNTASDQNRKPNSKPVSIYSIPPCQDSTPIQKLSMCYLLSTTVPQFKHRKTQKRHIIRILQDPTNGKSKAAKTPILYGTSGKENRPPAQDAIKPPNSEPATIRNILDSDLPKQFQVPRPMEKIHERP</sequence>
<proteinExistence type="predicted"/>
<dbReference type="EMBL" id="CAJVQB010089679">
    <property type="protein sequence ID" value="CAG8847877.1"/>
    <property type="molecule type" value="Genomic_DNA"/>
</dbReference>
<name>A0ABN7X4F6_GIGMA</name>